<dbReference type="CDD" id="cd05403">
    <property type="entry name" value="NT_KNTase_like"/>
    <property type="match status" value="1"/>
</dbReference>
<dbReference type="InterPro" id="IPR052038">
    <property type="entry name" value="Type-VII_TA_antitoxin"/>
</dbReference>
<comment type="cofactor">
    <cofactor evidence="1">
        <name>Mg(2+)</name>
        <dbReference type="ChEBI" id="CHEBI:18420"/>
    </cofactor>
</comment>
<keyword evidence="6" id="KW-0547">Nucleotide-binding</keyword>
<protein>
    <submittedName>
        <fullName evidence="11">Nucleotidyltransferase</fullName>
    </submittedName>
</protein>
<dbReference type="InterPro" id="IPR043519">
    <property type="entry name" value="NT_sf"/>
</dbReference>
<dbReference type="EMBL" id="LNQE01001363">
    <property type="protein sequence ID" value="KUG18763.1"/>
    <property type="molecule type" value="Genomic_DNA"/>
</dbReference>
<accession>A0A0W8FCZ7</accession>
<comment type="similarity">
    <text evidence="9">Belongs to the MntA antitoxin family.</text>
</comment>
<keyword evidence="8" id="KW-0460">Magnesium</keyword>
<dbReference type="PANTHER" id="PTHR33571">
    <property type="entry name" value="SSL8005 PROTEIN"/>
    <property type="match status" value="1"/>
</dbReference>
<dbReference type="AlphaFoldDB" id="A0A0W8FCZ7"/>
<evidence type="ECO:0000256" key="9">
    <source>
        <dbReference type="ARBA" id="ARBA00038276"/>
    </source>
</evidence>
<evidence type="ECO:0000256" key="5">
    <source>
        <dbReference type="ARBA" id="ARBA00022723"/>
    </source>
</evidence>
<name>A0A0W8FCZ7_9ZZZZ</name>
<keyword evidence="3 11" id="KW-0808">Transferase</keyword>
<comment type="caution">
    <text evidence="11">The sequence shown here is derived from an EMBL/GenBank/DDBJ whole genome shotgun (WGS) entry which is preliminary data.</text>
</comment>
<evidence type="ECO:0000256" key="1">
    <source>
        <dbReference type="ARBA" id="ARBA00001946"/>
    </source>
</evidence>
<evidence type="ECO:0000256" key="3">
    <source>
        <dbReference type="ARBA" id="ARBA00022679"/>
    </source>
</evidence>
<dbReference type="Pfam" id="PF01909">
    <property type="entry name" value="NTP_transf_2"/>
    <property type="match status" value="1"/>
</dbReference>
<dbReference type="GO" id="GO:0046872">
    <property type="term" value="F:metal ion binding"/>
    <property type="evidence" value="ECO:0007669"/>
    <property type="project" value="UniProtKB-KW"/>
</dbReference>
<reference evidence="11" key="1">
    <citation type="journal article" date="2015" name="Proc. Natl. Acad. Sci. U.S.A.">
        <title>Networks of energetic and metabolic interactions define dynamics in microbial communities.</title>
        <authorList>
            <person name="Embree M."/>
            <person name="Liu J.K."/>
            <person name="Al-Bassam M.M."/>
            <person name="Zengler K."/>
        </authorList>
    </citation>
    <scope>NUCLEOTIDE SEQUENCE</scope>
</reference>
<keyword evidence="4" id="KW-0548">Nucleotidyltransferase</keyword>
<gene>
    <name evidence="11" type="ORF">ASZ90_011521</name>
</gene>
<keyword evidence="2" id="KW-1277">Toxin-antitoxin system</keyword>
<evidence type="ECO:0000256" key="7">
    <source>
        <dbReference type="ARBA" id="ARBA00022840"/>
    </source>
</evidence>
<feature type="domain" description="Polymerase nucleotidyl transferase" evidence="10">
    <location>
        <begin position="12"/>
        <end position="97"/>
    </location>
</feature>
<evidence type="ECO:0000256" key="2">
    <source>
        <dbReference type="ARBA" id="ARBA00022649"/>
    </source>
</evidence>
<evidence type="ECO:0000256" key="6">
    <source>
        <dbReference type="ARBA" id="ARBA00022741"/>
    </source>
</evidence>
<evidence type="ECO:0000256" key="8">
    <source>
        <dbReference type="ARBA" id="ARBA00022842"/>
    </source>
</evidence>
<sequence length="97" mass="11075">MKTLQEIERVLKDQKPILKKKFKVKEIGIFGSFVRGEQKDTSDLDLLIDFEEPIGLVQYVGLQNYLSDKIGEKVDLVTKSGLKPRVSGHILKEVIYV</sequence>
<organism evidence="11">
    <name type="scientific">hydrocarbon metagenome</name>
    <dbReference type="NCBI Taxonomy" id="938273"/>
    <lineage>
        <taxon>unclassified sequences</taxon>
        <taxon>metagenomes</taxon>
        <taxon>ecological metagenomes</taxon>
    </lineage>
</organism>
<dbReference type="InterPro" id="IPR002934">
    <property type="entry name" value="Polymerase_NTP_transf_dom"/>
</dbReference>
<dbReference type="SUPFAM" id="SSF81301">
    <property type="entry name" value="Nucleotidyltransferase"/>
    <property type="match status" value="1"/>
</dbReference>
<dbReference type="GO" id="GO:0005524">
    <property type="term" value="F:ATP binding"/>
    <property type="evidence" value="ECO:0007669"/>
    <property type="project" value="UniProtKB-KW"/>
</dbReference>
<dbReference type="GO" id="GO:0016779">
    <property type="term" value="F:nucleotidyltransferase activity"/>
    <property type="evidence" value="ECO:0007669"/>
    <property type="project" value="UniProtKB-KW"/>
</dbReference>
<evidence type="ECO:0000259" key="10">
    <source>
        <dbReference type="Pfam" id="PF01909"/>
    </source>
</evidence>
<evidence type="ECO:0000256" key="4">
    <source>
        <dbReference type="ARBA" id="ARBA00022695"/>
    </source>
</evidence>
<proteinExistence type="inferred from homology"/>
<keyword evidence="7" id="KW-0067">ATP-binding</keyword>
<dbReference type="PANTHER" id="PTHR33571:SF19">
    <property type="entry name" value="PROTEIN ADENYLYLTRANSFERASE MJ0128-RELATED"/>
    <property type="match status" value="1"/>
</dbReference>
<dbReference type="Gene3D" id="3.30.460.10">
    <property type="entry name" value="Beta Polymerase, domain 2"/>
    <property type="match status" value="1"/>
</dbReference>
<keyword evidence="5" id="KW-0479">Metal-binding</keyword>
<evidence type="ECO:0000313" key="11">
    <source>
        <dbReference type="EMBL" id="KUG18763.1"/>
    </source>
</evidence>